<protein>
    <submittedName>
        <fullName evidence="7">TerC/Alx family metal homeostasis membrane protein</fullName>
    </submittedName>
</protein>
<evidence type="ECO:0000256" key="6">
    <source>
        <dbReference type="SAM" id="Phobius"/>
    </source>
</evidence>
<feature type="transmembrane region" description="Helical" evidence="6">
    <location>
        <begin position="78"/>
        <end position="95"/>
    </location>
</feature>
<feature type="transmembrane region" description="Helical" evidence="6">
    <location>
        <begin position="234"/>
        <end position="255"/>
    </location>
</feature>
<feature type="transmembrane region" description="Helical" evidence="6">
    <location>
        <begin position="38"/>
        <end position="58"/>
    </location>
</feature>
<feature type="transmembrane region" description="Helical" evidence="6">
    <location>
        <begin position="6"/>
        <end position="26"/>
    </location>
</feature>
<dbReference type="RefSeq" id="WP_263038170.1">
    <property type="nucleotide sequence ID" value="NZ_JAOTPL010000012.1"/>
</dbReference>
<evidence type="ECO:0000256" key="5">
    <source>
        <dbReference type="ARBA" id="ARBA00023136"/>
    </source>
</evidence>
<sequence>MDHTLFEYMVLGAVLLLAIIIDMGAFSRKGHAMTLKSALYQSIFWVGLALAYWIFVWYEDGVRYATKYISAYLMEKSLSIDNIFVFIIIFNYFKIKSVDKNRALLVGVLMAIILRIIFIALGVEIINRFHWIMYIFGAFLLYTGFKLFVQKDDHQLDLDKNKLFKWANRVLPITYKDSNGKYFTKIKGKTYLTTLSIVVLVIAVTDLVFAVDSIPTVVSLVRDSAGVPFSDTDIMIIYSSNIFAILGLRSLFFLLQGAADKFDFLQQGIAVVLIFIGFKMLVEYFDIHIPIGISLAVIVASVGLSIVMSLFYDKRKGRIVPDEHLLNADEDAGTGAGN</sequence>
<dbReference type="InterPro" id="IPR022369">
    <property type="entry name" value="Integral_membrane_TerC_rswitch"/>
</dbReference>
<evidence type="ECO:0000313" key="8">
    <source>
        <dbReference type="Proteomes" id="UP001209317"/>
    </source>
</evidence>
<feature type="transmembrane region" description="Helical" evidence="6">
    <location>
        <begin position="191"/>
        <end position="214"/>
    </location>
</feature>
<comment type="subcellular location">
    <subcellularLocation>
        <location evidence="1">Membrane</location>
        <topology evidence="1">Multi-pass membrane protein</topology>
    </subcellularLocation>
</comment>
<evidence type="ECO:0000256" key="3">
    <source>
        <dbReference type="ARBA" id="ARBA00022692"/>
    </source>
</evidence>
<dbReference type="EMBL" id="JAOTPL010000012">
    <property type="protein sequence ID" value="MCU7694684.1"/>
    <property type="molecule type" value="Genomic_DNA"/>
</dbReference>
<proteinExistence type="inferred from homology"/>
<comment type="similarity">
    <text evidence="2">Belongs to the TerC family.</text>
</comment>
<name>A0AAE3IN61_9BACT</name>
<keyword evidence="4 6" id="KW-1133">Transmembrane helix</keyword>
<gene>
    <name evidence="7" type="ORF">OD355_09175</name>
</gene>
<dbReference type="PANTHER" id="PTHR30238:SF0">
    <property type="entry name" value="THYLAKOID MEMBRANE PROTEIN TERC, CHLOROPLASTIC"/>
    <property type="match status" value="1"/>
</dbReference>
<feature type="transmembrane region" description="Helical" evidence="6">
    <location>
        <begin position="262"/>
        <end position="281"/>
    </location>
</feature>
<keyword evidence="8" id="KW-1185">Reference proteome</keyword>
<evidence type="ECO:0000256" key="4">
    <source>
        <dbReference type="ARBA" id="ARBA00022989"/>
    </source>
</evidence>
<accession>A0AAE3IN61</accession>
<organism evidence="7 8">
    <name type="scientific">Haoranjiania flava</name>
    <dbReference type="NCBI Taxonomy" id="1856322"/>
    <lineage>
        <taxon>Bacteria</taxon>
        <taxon>Pseudomonadati</taxon>
        <taxon>Bacteroidota</taxon>
        <taxon>Chitinophagia</taxon>
        <taxon>Chitinophagales</taxon>
        <taxon>Chitinophagaceae</taxon>
        <taxon>Haoranjiania</taxon>
    </lineage>
</organism>
<dbReference type="PANTHER" id="PTHR30238">
    <property type="entry name" value="MEMBRANE BOUND PREDICTED REDOX MODULATOR"/>
    <property type="match status" value="1"/>
</dbReference>
<dbReference type="Proteomes" id="UP001209317">
    <property type="component" value="Unassembled WGS sequence"/>
</dbReference>
<feature type="transmembrane region" description="Helical" evidence="6">
    <location>
        <begin position="287"/>
        <end position="312"/>
    </location>
</feature>
<dbReference type="GO" id="GO:0016020">
    <property type="term" value="C:membrane"/>
    <property type="evidence" value="ECO:0007669"/>
    <property type="project" value="UniProtKB-SubCell"/>
</dbReference>
<dbReference type="NCBIfam" id="TIGR03718">
    <property type="entry name" value="R_switched_Alx"/>
    <property type="match status" value="1"/>
</dbReference>
<feature type="transmembrane region" description="Helical" evidence="6">
    <location>
        <begin position="129"/>
        <end position="149"/>
    </location>
</feature>
<comment type="caution">
    <text evidence="7">The sequence shown here is derived from an EMBL/GenBank/DDBJ whole genome shotgun (WGS) entry which is preliminary data.</text>
</comment>
<dbReference type="AlphaFoldDB" id="A0AAE3IN61"/>
<evidence type="ECO:0000256" key="1">
    <source>
        <dbReference type="ARBA" id="ARBA00004141"/>
    </source>
</evidence>
<keyword evidence="3 6" id="KW-0812">Transmembrane</keyword>
<keyword evidence="5 6" id="KW-0472">Membrane</keyword>
<feature type="transmembrane region" description="Helical" evidence="6">
    <location>
        <begin position="102"/>
        <end position="123"/>
    </location>
</feature>
<dbReference type="Pfam" id="PF03741">
    <property type="entry name" value="TerC"/>
    <property type="match status" value="1"/>
</dbReference>
<reference evidence="7" key="1">
    <citation type="submission" date="2022-10" db="EMBL/GenBank/DDBJ databases">
        <authorList>
            <person name="Kim H.S."/>
            <person name="Kim J.-S."/>
            <person name="Suh M.K."/>
            <person name="Eom M.K."/>
            <person name="Lee J.-S."/>
        </authorList>
    </citation>
    <scope>NUCLEOTIDE SEQUENCE</scope>
    <source>
        <strain evidence="7">LIP-5</strain>
    </source>
</reference>
<dbReference type="InterPro" id="IPR005496">
    <property type="entry name" value="Integral_membrane_TerC"/>
</dbReference>
<evidence type="ECO:0000313" key="7">
    <source>
        <dbReference type="EMBL" id="MCU7694684.1"/>
    </source>
</evidence>
<evidence type="ECO:0000256" key="2">
    <source>
        <dbReference type="ARBA" id="ARBA00007511"/>
    </source>
</evidence>